<dbReference type="OrthoDB" id="2990038at2"/>
<dbReference type="RefSeq" id="WP_111149125.1">
    <property type="nucleotide sequence ID" value="NZ_QKRB01000057.1"/>
</dbReference>
<sequence length="55" mass="6144">MKQYLDDKGLRLVGKAWEIRHQLRKLTGPAADSRKLREMLGKPAGPAVSELNRGS</sequence>
<proteinExistence type="predicted"/>
<name>A0A2W1L277_9BACL</name>
<dbReference type="Proteomes" id="UP000249522">
    <property type="component" value="Unassembled WGS sequence"/>
</dbReference>
<accession>A0A2W1L277</accession>
<reference evidence="2 3" key="1">
    <citation type="submission" date="2018-06" db="EMBL/GenBank/DDBJ databases">
        <title>Paenibacillus imtechensis sp. nov.</title>
        <authorList>
            <person name="Pinnaka A.K."/>
            <person name="Singh H."/>
            <person name="Kaur M."/>
        </authorList>
    </citation>
    <scope>NUCLEOTIDE SEQUENCE [LARGE SCALE GENOMIC DNA]</scope>
    <source>
        <strain evidence="2 3">SMB1</strain>
    </source>
</reference>
<gene>
    <name evidence="2" type="ORF">DNH61_22800</name>
</gene>
<feature type="region of interest" description="Disordered" evidence="1">
    <location>
        <begin position="34"/>
        <end position="55"/>
    </location>
</feature>
<dbReference type="EMBL" id="QKRB01000057">
    <property type="protein sequence ID" value="PZD93456.1"/>
    <property type="molecule type" value="Genomic_DNA"/>
</dbReference>
<keyword evidence="3" id="KW-1185">Reference proteome</keyword>
<dbReference type="InterPro" id="IPR025177">
    <property type="entry name" value="MciZ"/>
</dbReference>
<dbReference type="Pfam" id="PF13072">
    <property type="entry name" value="MciZ"/>
    <property type="match status" value="1"/>
</dbReference>
<protein>
    <recommendedName>
        <fullName evidence="4">Z-ring formation inhibitor MciZ</fullName>
    </recommendedName>
</protein>
<dbReference type="AlphaFoldDB" id="A0A2W1L277"/>
<evidence type="ECO:0008006" key="4">
    <source>
        <dbReference type="Google" id="ProtNLM"/>
    </source>
</evidence>
<evidence type="ECO:0000256" key="1">
    <source>
        <dbReference type="SAM" id="MobiDB-lite"/>
    </source>
</evidence>
<organism evidence="2 3">
    <name type="scientific">Paenibacillus sambharensis</name>
    <dbReference type="NCBI Taxonomy" id="1803190"/>
    <lineage>
        <taxon>Bacteria</taxon>
        <taxon>Bacillati</taxon>
        <taxon>Bacillota</taxon>
        <taxon>Bacilli</taxon>
        <taxon>Bacillales</taxon>
        <taxon>Paenibacillaceae</taxon>
        <taxon>Paenibacillus</taxon>
    </lineage>
</organism>
<evidence type="ECO:0000313" key="3">
    <source>
        <dbReference type="Proteomes" id="UP000249522"/>
    </source>
</evidence>
<evidence type="ECO:0000313" key="2">
    <source>
        <dbReference type="EMBL" id="PZD93456.1"/>
    </source>
</evidence>
<comment type="caution">
    <text evidence="2">The sequence shown here is derived from an EMBL/GenBank/DDBJ whole genome shotgun (WGS) entry which is preliminary data.</text>
</comment>